<dbReference type="PANTHER" id="PTHR43048">
    <property type="entry name" value="METHYLMALONYL-COA EPIMERASE"/>
    <property type="match status" value="1"/>
</dbReference>
<sequence length="122" mass="14340">MKWHHAGIQVRNLEDSIQFYVSVFDFKIEQYLTLPGEKIAFLKKEDVRIELIELEGFPAPFSSIHLSWKVDDIEEWNNKLRDNGHDPTEGPYKLENGWVAVFYRGIDNEVIELIMESNDSKK</sequence>
<gene>
    <name evidence="3" type="ORF">CWS20_27620</name>
</gene>
<dbReference type="InterPro" id="IPR029068">
    <property type="entry name" value="Glyas_Bleomycin-R_OHBP_Dase"/>
</dbReference>
<evidence type="ECO:0000313" key="3">
    <source>
        <dbReference type="EMBL" id="PKG25757.1"/>
    </source>
</evidence>
<dbReference type="Proteomes" id="UP000233343">
    <property type="component" value="Unassembled WGS sequence"/>
</dbReference>
<keyword evidence="3" id="KW-0223">Dioxygenase</keyword>
<evidence type="ECO:0000256" key="1">
    <source>
        <dbReference type="ARBA" id="ARBA00022723"/>
    </source>
</evidence>
<keyword evidence="3" id="KW-0560">Oxidoreductase</keyword>
<evidence type="ECO:0000259" key="2">
    <source>
        <dbReference type="PROSITE" id="PS51819"/>
    </source>
</evidence>
<dbReference type="InterPro" id="IPR051785">
    <property type="entry name" value="MMCE/EMCE_epimerase"/>
</dbReference>
<dbReference type="SUPFAM" id="SSF54593">
    <property type="entry name" value="Glyoxalase/Bleomycin resistance protein/Dihydroxybiphenyl dioxygenase"/>
    <property type="match status" value="1"/>
</dbReference>
<dbReference type="RefSeq" id="WP_066194777.1">
    <property type="nucleotide sequence ID" value="NZ_JAFDQP010000015.1"/>
</dbReference>
<dbReference type="Gene3D" id="3.10.180.10">
    <property type="entry name" value="2,3-Dihydroxybiphenyl 1,2-Dioxygenase, domain 1"/>
    <property type="match status" value="1"/>
</dbReference>
<keyword evidence="4" id="KW-1185">Reference proteome</keyword>
<reference evidence="3 4" key="1">
    <citation type="journal article" date="2010" name="Int. J. Syst. Evol. Microbiol.">
        <title>Bacillus horneckiae sp. nov., isolated from a spacecraft-assembly clean room.</title>
        <authorList>
            <person name="Vaishampayan P."/>
            <person name="Probst A."/>
            <person name="Krishnamurthi S."/>
            <person name="Ghosh S."/>
            <person name="Osman S."/>
            <person name="McDowall A."/>
            <person name="Ruckmani A."/>
            <person name="Mayilraj S."/>
            <person name="Venkateswaran K."/>
        </authorList>
    </citation>
    <scope>NUCLEOTIDE SEQUENCE [LARGE SCALE GENOMIC DNA]</scope>
    <source>
        <strain evidence="4">1PO1SC</strain>
    </source>
</reference>
<proteinExistence type="predicted"/>
<dbReference type="GO" id="GO:0051213">
    <property type="term" value="F:dioxygenase activity"/>
    <property type="evidence" value="ECO:0007669"/>
    <property type="project" value="UniProtKB-KW"/>
</dbReference>
<dbReference type="GO" id="GO:0046872">
    <property type="term" value="F:metal ion binding"/>
    <property type="evidence" value="ECO:0007669"/>
    <property type="project" value="UniProtKB-KW"/>
</dbReference>
<dbReference type="Pfam" id="PF00903">
    <property type="entry name" value="Glyoxalase"/>
    <property type="match status" value="1"/>
</dbReference>
<dbReference type="GO" id="GO:0004493">
    <property type="term" value="F:methylmalonyl-CoA epimerase activity"/>
    <property type="evidence" value="ECO:0007669"/>
    <property type="project" value="TreeGrafter"/>
</dbReference>
<dbReference type="PROSITE" id="PS51819">
    <property type="entry name" value="VOC"/>
    <property type="match status" value="1"/>
</dbReference>
<dbReference type="InterPro" id="IPR037523">
    <property type="entry name" value="VOC_core"/>
</dbReference>
<dbReference type="EMBL" id="PISD01000100">
    <property type="protein sequence ID" value="PKG25757.1"/>
    <property type="molecule type" value="Genomic_DNA"/>
</dbReference>
<dbReference type="AlphaFoldDB" id="A0A2N0Z8C5"/>
<dbReference type="InterPro" id="IPR004360">
    <property type="entry name" value="Glyas_Fos-R_dOase_dom"/>
</dbReference>
<accession>A0A2N0Z8C5</accession>
<dbReference type="PANTHER" id="PTHR43048:SF3">
    <property type="entry name" value="METHYLMALONYL-COA EPIMERASE, MITOCHONDRIAL"/>
    <property type="match status" value="1"/>
</dbReference>
<evidence type="ECO:0000313" key="4">
    <source>
        <dbReference type="Proteomes" id="UP000233343"/>
    </source>
</evidence>
<dbReference type="GO" id="GO:0046491">
    <property type="term" value="P:L-methylmalonyl-CoA metabolic process"/>
    <property type="evidence" value="ECO:0007669"/>
    <property type="project" value="TreeGrafter"/>
</dbReference>
<keyword evidence="1" id="KW-0479">Metal-binding</keyword>
<protein>
    <submittedName>
        <fullName evidence="3">Glyoxalase/bleomycin resistance/dioxygenase family protein</fullName>
    </submittedName>
</protein>
<name>A0A2N0Z8C5_9BACI</name>
<comment type="caution">
    <text evidence="3">The sequence shown here is derived from an EMBL/GenBank/DDBJ whole genome shotgun (WGS) entry which is preliminary data.</text>
</comment>
<feature type="domain" description="VOC" evidence="2">
    <location>
        <begin position="2"/>
        <end position="116"/>
    </location>
</feature>
<organism evidence="3 4">
    <name type="scientific">Cytobacillus horneckiae</name>
    <dbReference type="NCBI Taxonomy" id="549687"/>
    <lineage>
        <taxon>Bacteria</taxon>
        <taxon>Bacillati</taxon>
        <taxon>Bacillota</taxon>
        <taxon>Bacilli</taxon>
        <taxon>Bacillales</taxon>
        <taxon>Bacillaceae</taxon>
        <taxon>Cytobacillus</taxon>
    </lineage>
</organism>